<feature type="region of interest" description="Disordered" evidence="1">
    <location>
        <begin position="278"/>
        <end position="304"/>
    </location>
</feature>
<reference evidence="2 3" key="1">
    <citation type="submission" date="2018-10" db="EMBL/GenBank/DDBJ databases">
        <title>Horizontal transference of carbapenem resistance between Klebsiella pneumoniae and Kluyvera ascorbata during abdominal infection: a case report.</title>
        <authorList>
            <person name="Raro O.H.F."/>
            <person name="Lima-Morales D."/>
            <person name="Barth A.L."/>
            <person name="Paim T.G.S."/>
            <person name="Mott M.P."/>
            <person name="Riche C.V.W."/>
            <person name="Teixeira U.F."/>
            <person name="Waechter F."/>
            <person name="Dias C.A.G."/>
        </authorList>
    </citation>
    <scope>NUCLEOTIDE SEQUENCE [LARGE SCALE GENOMIC DNA]</scope>
    <source>
        <strain evidence="2 3">OT2</strain>
    </source>
</reference>
<dbReference type="Pfam" id="PF11737">
    <property type="entry name" value="DUF3300"/>
    <property type="match status" value="1"/>
</dbReference>
<gene>
    <name evidence="2" type="ORF">EB837_06775</name>
</gene>
<comment type="caution">
    <text evidence="2">The sequence shown here is derived from an EMBL/GenBank/DDBJ whole genome shotgun (WGS) entry which is preliminary data.</text>
</comment>
<feature type="region of interest" description="Disordered" evidence="1">
    <location>
        <begin position="437"/>
        <end position="457"/>
    </location>
</feature>
<dbReference type="PANTHER" id="PTHR40269:SF1">
    <property type="entry name" value="OUTER MEMBRANE PROTEIN"/>
    <property type="match status" value="1"/>
</dbReference>
<feature type="compositionally biased region" description="Basic and acidic residues" evidence="1">
    <location>
        <begin position="278"/>
        <end position="291"/>
    </location>
</feature>
<dbReference type="RefSeq" id="WP_123650761.1">
    <property type="nucleotide sequence ID" value="NZ_RHFN01000005.1"/>
</dbReference>
<dbReference type="InterPro" id="IPR021728">
    <property type="entry name" value="DUF3300"/>
</dbReference>
<proteinExistence type="predicted"/>
<feature type="region of interest" description="Disordered" evidence="1">
    <location>
        <begin position="374"/>
        <end position="414"/>
    </location>
</feature>
<feature type="region of interest" description="Disordered" evidence="1">
    <location>
        <begin position="320"/>
        <end position="344"/>
    </location>
</feature>
<feature type="compositionally biased region" description="Polar residues" evidence="1">
    <location>
        <begin position="377"/>
        <end position="408"/>
    </location>
</feature>
<organism evidence="2 3">
    <name type="scientific">Kluyvera ascorbata</name>
    <dbReference type="NCBI Taxonomy" id="51288"/>
    <lineage>
        <taxon>Bacteria</taxon>
        <taxon>Pseudomonadati</taxon>
        <taxon>Pseudomonadota</taxon>
        <taxon>Gammaproteobacteria</taxon>
        <taxon>Enterobacterales</taxon>
        <taxon>Enterobacteriaceae</taxon>
        <taxon>Kluyvera</taxon>
    </lineage>
</organism>
<feature type="compositionally biased region" description="Polar residues" evidence="1">
    <location>
        <begin position="510"/>
        <end position="542"/>
    </location>
</feature>
<dbReference type="Proteomes" id="UP000268051">
    <property type="component" value="Unassembled WGS sequence"/>
</dbReference>
<protein>
    <submittedName>
        <fullName evidence="2">DUF3300 domain-containing protein</fullName>
    </submittedName>
</protein>
<feature type="region of interest" description="Disordered" evidence="1">
    <location>
        <begin position="501"/>
        <end position="556"/>
    </location>
</feature>
<feature type="region of interest" description="Disordered" evidence="1">
    <location>
        <begin position="171"/>
        <end position="192"/>
    </location>
</feature>
<feature type="compositionally biased region" description="Polar residues" evidence="1">
    <location>
        <begin position="443"/>
        <end position="457"/>
    </location>
</feature>
<evidence type="ECO:0000256" key="1">
    <source>
        <dbReference type="SAM" id="MobiDB-lite"/>
    </source>
</evidence>
<evidence type="ECO:0000313" key="3">
    <source>
        <dbReference type="Proteomes" id="UP000268051"/>
    </source>
</evidence>
<accession>A0A3N2S8H3</accession>
<dbReference type="PANTHER" id="PTHR40269">
    <property type="entry name" value="OUTER MEMBRANE PROTEIN-RELATED"/>
    <property type="match status" value="1"/>
</dbReference>
<feature type="compositionally biased region" description="Polar residues" evidence="1">
    <location>
        <begin position="171"/>
        <end position="180"/>
    </location>
</feature>
<evidence type="ECO:0000313" key="2">
    <source>
        <dbReference type="EMBL" id="ROU16012.1"/>
    </source>
</evidence>
<sequence length="556" mass="60116">MTLPFKPHYIALICSAGLLAAAGTLYVKSREPVTPDAPPAVAVTAPEAAPAPVTYTTAQITQWVAPIALYPDPLLSQVLMASTYPDSVTQAVQWSKDHPGQQGDAAVKAVANQPWDASVKSLVAFPQLTGMMGEDPQWVTNLGNAFLAQPQDVMDAVQKLRQLAQQTGSLKSTPQQTVTTAKRVASSTSTHTTNSAPTVIKIEPSNPQVVYVPNYNPTVVYGSSWPYTSAPPVYLPPPPGQQFADSFVRGFGYSLGVATTYAIFSNIDWDDDDHHHHDDDHHDDHYDDHGGHPSGYQHNGDNININVNNFNKISGQNISGQTMGWQHNPAYRGNTPYPNNNVAQQFHQTNVPGGLSATHQTPGALAPHQTEAVGGLSATQHTQPNRDSQRQAAMSQLQQRTHIGSGNASPAGLGYRDAQRNVATQQWNQAAQRNNFRGYDAPTSRTPSHTVSQRAAAQQHIQQSHPQLNATQHQNLQTHERLNGQTPHLNAGMMGQNSALRANGGGLRNTALSGNESRAPSWQAQQSRGLQSRHASGLNAEQHNGGIAGHHEFRRR</sequence>
<dbReference type="EMBL" id="RHFN01000005">
    <property type="protein sequence ID" value="ROU16012.1"/>
    <property type="molecule type" value="Genomic_DNA"/>
</dbReference>
<dbReference type="AlphaFoldDB" id="A0A3N2S8H3"/>
<dbReference type="OrthoDB" id="197257at2"/>
<name>A0A3N2S8H3_9ENTR</name>